<protein>
    <recommendedName>
        <fullName evidence="1">6-hydroxymethylpterin diphosphokinase MptE-like domain-containing protein</fullName>
    </recommendedName>
</protein>
<accession>E6VSC4</accession>
<dbReference type="Pfam" id="PF01973">
    <property type="entry name" value="MptE-like"/>
    <property type="match status" value="1"/>
</dbReference>
<evidence type="ECO:0000259" key="1">
    <source>
        <dbReference type="Pfam" id="PF01973"/>
    </source>
</evidence>
<dbReference type="RefSeq" id="WP_013516163.1">
    <property type="nucleotide sequence ID" value="NC_014844.1"/>
</dbReference>
<dbReference type="STRING" id="643562.Daes_3279"/>
<evidence type="ECO:0000313" key="2">
    <source>
        <dbReference type="EMBL" id="ADU64267.1"/>
    </source>
</evidence>
<reference evidence="3" key="1">
    <citation type="submission" date="2010-12" db="EMBL/GenBank/DDBJ databases">
        <title>Complete sequence of Desulfovibrio aespoeensis Aspo-2.</title>
        <authorList>
            <consortium name="US DOE Joint Genome Institute"/>
            <person name="Lucas S."/>
            <person name="Copeland A."/>
            <person name="Lapidus A."/>
            <person name="Cheng J.-F."/>
            <person name="Goodwin L."/>
            <person name="Pitluck S."/>
            <person name="Chertkov O."/>
            <person name="Misra M."/>
            <person name="Detter J.C."/>
            <person name="Han C."/>
            <person name="Tapia R."/>
            <person name="Land M."/>
            <person name="Hauser L."/>
            <person name="Kyrpides N."/>
            <person name="Ivanova N."/>
            <person name="Ovchinnikova G."/>
            <person name="Pedersen K."/>
            <person name="Jagevall S."/>
            <person name="Hazen T."/>
            <person name="Woyke T."/>
        </authorList>
    </citation>
    <scope>NUCLEOTIDE SEQUENCE [LARGE SCALE GENOMIC DNA]</scope>
    <source>
        <strain evidence="3">ATCC 700646 / DSM 10631 / Aspo-2</strain>
    </source>
</reference>
<evidence type="ECO:0000313" key="3">
    <source>
        <dbReference type="Proteomes" id="UP000002191"/>
    </source>
</evidence>
<keyword evidence="3" id="KW-1185">Reference proteome</keyword>
<dbReference type="AlphaFoldDB" id="E6VSC4"/>
<dbReference type="OrthoDB" id="5458680at2"/>
<dbReference type="EMBL" id="CP002431">
    <property type="protein sequence ID" value="ADU64267.1"/>
    <property type="molecule type" value="Genomic_DNA"/>
</dbReference>
<dbReference type="HOGENOM" id="CLU_458375_0_0_7"/>
<proteinExistence type="predicted"/>
<dbReference type="Proteomes" id="UP000002191">
    <property type="component" value="Chromosome"/>
</dbReference>
<organism evidence="2 3">
    <name type="scientific">Pseudodesulfovibrio aespoeensis (strain ATCC 700646 / DSM 10631 / Aspo-2)</name>
    <name type="common">Desulfovibrio aespoeensis</name>
    <dbReference type="NCBI Taxonomy" id="643562"/>
    <lineage>
        <taxon>Bacteria</taxon>
        <taxon>Pseudomonadati</taxon>
        <taxon>Thermodesulfobacteriota</taxon>
        <taxon>Desulfovibrionia</taxon>
        <taxon>Desulfovibrionales</taxon>
        <taxon>Desulfovibrionaceae</taxon>
    </lineage>
</organism>
<gene>
    <name evidence="2" type="ordered locus">Daes_3279</name>
</gene>
<feature type="domain" description="6-hydroxymethylpterin diphosphokinase MptE-like" evidence="1">
    <location>
        <begin position="124"/>
        <end position="223"/>
    </location>
</feature>
<dbReference type="eggNOG" id="ENOG5030JQU">
    <property type="taxonomic scope" value="Bacteria"/>
</dbReference>
<sequence length="595" mass="65059">MLTTCLDLLTRDHIQGNPLVITLGACQMEEGLSPARLLRLPDAGPASMSAIGRIPLAEYRHGAVLAVSSLLAETDYQAVRRIQKHLVFCLIKYVWFPSQDTSTPDPLGLGGDKGPLAHLLYQVNTMENLPHLLSWPRTKSLTGALPPMPVLLLLPGDSLDGLAPFAPALAERFLVLCLSKTLAFCRNAGITPDIVVQLDTHGEQHNFYPDDMDLSNSWLLALSCAPASRYLHRFAGIFWIDTFHPGLFGDTYEIRNSWLSSFIPMLGAAELLRPPSLLVAGADLAFGCRAGGPCTGGDGLCATTDSQPLSNAEDLTAVVKGSFAARLGNGQTGITTMQFMATAYEAETIAAEMVIKGGTGCYNISRTGMLDPAVFEHADPDAFLTAPAIDRTVFRQGMERASRAGLPNLTGAKRMLYEQLGTAETLARQAEALTADAEPEELADSPLLSATKLLTHLHPVADTATRIHIARELIRRYRDTLRQRITGFRLADWADRGKTLPLLCHPDERDRLLAALGQRFPKARWRSLHTWENNANRTATLTVRDLPQFLHDHPVTLISRRYADCADYLLRLLPKDTSLIVEELLAAPWPPGRGA</sequence>
<dbReference type="InterPro" id="IPR002826">
    <property type="entry name" value="MptE-like"/>
</dbReference>
<name>E6VSC4_PSEA9</name>
<reference evidence="2 3" key="2">
    <citation type="journal article" date="2014" name="Genome Announc.">
        <title>Complete Genome Sequence of the Subsurface, Mesophilic Sulfate-Reducing Bacterium Desulfovibrio aespoeensis Aspo-2.</title>
        <authorList>
            <person name="Pedersen K."/>
            <person name="Bengtsson A."/>
            <person name="Edlund J."/>
            <person name="Rabe L."/>
            <person name="Hazen T."/>
            <person name="Chakraborty R."/>
            <person name="Goodwin L."/>
            <person name="Shapiro N."/>
        </authorList>
    </citation>
    <scope>NUCLEOTIDE SEQUENCE [LARGE SCALE GENOMIC DNA]</scope>
    <source>
        <strain evidence="3">ATCC 700646 / DSM 10631 / Aspo-2</strain>
    </source>
</reference>
<dbReference type="KEGG" id="das:Daes_3279"/>